<sequence>MLLSESMPVTEDTPVDFTESISTLYEPLANPAVDESSILDPLPTSVENAVTFQIIKYSMTEGRPKLINSRGYCFNIKHSRANVIDWQYTFRPKPTPKTIQQTLEQQYVLITAIVRAKAAADIFRPSSAIIEEVLLDQMTDGPCSSLPQPDYVAEAASRKHQQLRLKDPLDLDFKLEESPDGFFHLELKVHGRHHLIFSSSWPKHFIFLREAKLTAPQIHLASVRKLKRIQRCNYHELQTKLFDLWNKHEANKWSTKQLLKACSYLNAPRD</sequence>
<dbReference type="OrthoDB" id="5987313at2759"/>
<keyword evidence="2" id="KW-1185">Reference proteome</keyword>
<protein>
    <submittedName>
        <fullName evidence="1">Uncharacterized protein</fullName>
    </submittedName>
</protein>
<name>A0A3M6UQZ4_POCDA</name>
<comment type="caution">
    <text evidence="1">The sequence shown here is derived from an EMBL/GenBank/DDBJ whole genome shotgun (WGS) entry which is preliminary data.</text>
</comment>
<proteinExistence type="predicted"/>
<evidence type="ECO:0000313" key="1">
    <source>
        <dbReference type="EMBL" id="RMX56143.1"/>
    </source>
</evidence>
<dbReference type="STRING" id="46731.A0A3M6UQZ4"/>
<gene>
    <name evidence="1" type="ORF">pdam_00012116</name>
</gene>
<accession>A0A3M6UQZ4</accession>
<evidence type="ECO:0000313" key="2">
    <source>
        <dbReference type="Proteomes" id="UP000275408"/>
    </source>
</evidence>
<dbReference type="PANTHER" id="PTHR20956">
    <property type="entry name" value="HEH2P"/>
    <property type="match status" value="1"/>
</dbReference>
<dbReference type="PANTHER" id="PTHR20956:SF12">
    <property type="entry name" value="FLYWCH-TYPE DOMAIN-CONTAINING PROTEIN"/>
    <property type="match status" value="1"/>
</dbReference>
<dbReference type="EMBL" id="RCHS01000902">
    <property type="protein sequence ID" value="RMX56143.1"/>
    <property type="molecule type" value="Genomic_DNA"/>
</dbReference>
<dbReference type="Proteomes" id="UP000275408">
    <property type="component" value="Unassembled WGS sequence"/>
</dbReference>
<reference evidence="1 2" key="1">
    <citation type="journal article" date="2018" name="Sci. Rep.">
        <title>Comparative analysis of the Pocillopora damicornis genome highlights role of immune system in coral evolution.</title>
        <authorList>
            <person name="Cunning R."/>
            <person name="Bay R.A."/>
            <person name="Gillette P."/>
            <person name="Baker A.C."/>
            <person name="Traylor-Knowles N."/>
        </authorList>
    </citation>
    <scope>NUCLEOTIDE SEQUENCE [LARGE SCALE GENOMIC DNA]</scope>
    <source>
        <strain evidence="1">RSMAS</strain>
        <tissue evidence="1">Whole animal</tissue>
    </source>
</reference>
<dbReference type="AlphaFoldDB" id="A0A3M6UQZ4"/>
<organism evidence="1 2">
    <name type="scientific">Pocillopora damicornis</name>
    <name type="common">Cauliflower coral</name>
    <name type="synonym">Millepora damicornis</name>
    <dbReference type="NCBI Taxonomy" id="46731"/>
    <lineage>
        <taxon>Eukaryota</taxon>
        <taxon>Metazoa</taxon>
        <taxon>Cnidaria</taxon>
        <taxon>Anthozoa</taxon>
        <taxon>Hexacorallia</taxon>
        <taxon>Scleractinia</taxon>
        <taxon>Astrocoeniina</taxon>
        <taxon>Pocilloporidae</taxon>
        <taxon>Pocillopora</taxon>
    </lineage>
</organism>